<name>A0A8C7E6P3_NAJNA</name>
<dbReference type="Ensembl" id="ENSNNAT00000029132.1">
    <property type="protein sequence ID" value="ENSNNAP00000027808.1"/>
    <property type="gene ID" value="ENSNNAG00000017945.1"/>
</dbReference>
<keyword evidence="3" id="KW-1185">Reference proteome</keyword>
<sequence length="114" mass="13124">MELISGVCLVLDEIMHQDIVPLCAEDIEDELRKKFAYLSGGRGRDGSPVITFPEFSTFSEIPEKEFRSSQLQLSNLYNLLKSPPKFLIHRMQSLVTFLARKYRAEESLMEGRQL</sequence>
<dbReference type="PANTHER" id="PTHR22826:SF115">
    <property type="entry name" value="GUANINE NUCLEOTIDE EXCHANGE FACTOR DBS"/>
    <property type="match status" value="1"/>
</dbReference>
<proteinExistence type="predicted"/>
<dbReference type="GO" id="GO:0005737">
    <property type="term" value="C:cytoplasm"/>
    <property type="evidence" value="ECO:0007669"/>
    <property type="project" value="TreeGrafter"/>
</dbReference>
<dbReference type="GO" id="GO:0005085">
    <property type="term" value="F:guanyl-nucleotide exchange factor activity"/>
    <property type="evidence" value="ECO:0007669"/>
    <property type="project" value="UniProtKB-KW"/>
</dbReference>
<accession>A0A8C7E6P3</accession>
<dbReference type="InterPro" id="IPR051336">
    <property type="entry name" value="RhoGEF_Guanine_NuclExch_SF"/>
</dbReference>
<evidence type="ECO:0000313" key="2">
    <source>
        <dbReference type="Ensembl" id="ENSNNAP00000027808.1"/>
    </source>
</evidence>
<evidence type="ECO:0000313" key="3">
    <source>
        <dbReference type="Proteomes" id="UP000694559"/>
    </source>
</evidence>
<dbReference type="Proteomes" id="UP000694559">
    <property type="component" value="Unplaced"/>
</dbReference>
<reference evidence="2" key="2">
    <citation type="submission" date="2025-09" db="UniProtKB">
        <authorList>
            <consortium name="Ensembl"/>
        </authorList>
    </citation>
    <scope>IDENTIFICATION</scope>
</reference>
<reference evidence="2" key="1">
    <citation type="submission" date="2025-08" db="UniProtKB">
        <authorList>
            <consortium name="Ensembl"/>
        </authorList>
    </citation>
    <scope>IDENTIFICATION</scope>
</reference>
<evidence type="ECO:0000256" key="1">
    <source>
        <dbReference type="ARBA" id="ARBA00022658"/>
    </source>
</evidence>
<dbReference type="GO" id="GO:0035025">
    <property type="term" value="P:positive regulation of Rho protein signal transduction"/>
    <property type="evidence" value="ECO:0007669"/>
    <property type="project" value="TreeGrafter"/>
</dbReference>
<organism evidence="2 3">
    <name type="scientific">Naja naja</name>
    <name type="common">Indian cobra</name>
    <dbReference type="NCBI Taxonomy" id="35670"/>
    <lineage>
        <taxon>Eukaryota</taxon>
        <taxon>Metazoa</taxon>
        <taxon>Chordata</taxon>
        <taxon>Craniata</taxon>
        <taxon>Vertebrata</taxon>
        <taxon>Euteleostomi</taxon>
        <taxon>Lepidosauria</taxon>
        <taxon>Squamata</taxon>
        <taxon>Bifurcata</taxon>
        <taxon>Unidentata</taxon>
        <taxon>Episquamata</taxon>
        <taxon>Toxicofera</taxon>
        <taxon>Serpentes</taxon>
        <taxon>Colubroidea</taxon>
        <taxon>Elapidae</taxon>
        <taxon>Elapinae</taxon>
        <taxon>Naja</taxon>
    </lineage>
</organism>
<keyword evidence="1" id="KW-0344">Guanine-nucleotide releasing factor</keyword>
<dbReference type="OrthoDB" id="10004999at2759"/>
<dbReference type="PANTHER" id="PTHR22826">
    <property type="entry name" value="RHO GUANINE EXCHANGE FACTOR-RELATED"/>
    <property type="match status" value="1"/>
</dbReference>
<protein>
    <submittedName>
        <fullName evidence="2">Uncharacterized protein</fullName>
    </submittedName>
</protein>
<dbReference type="AlphaFoldDB" id="A0A8C7E6P3"/>